<organism evidence="2 3">
    <name type="scientific">Aspergillus ellipticus CBS 707.79</name>
    <dbReference type="NCBI Taxonomy" id="1448320"/>
    <lineage>
        <taxon>Eukaryota</taxon>
        <taxon>Fungi</taxon>
        <taxon>Dikarya</taxon>
        <taxon>Ascomycota</taxon>
        <taxon>Pezizomycotina</taxon>
        <taxon>Eurotiomycetes</taxon>
        <taxon>Eurotiomycetidae</taxon>
        <taxon>Eurotiales</taxon>
        <taxon>Aspergillaceae</taxon>
        <taxon>Aspergillus</taxon>
        <taxon>Aspergillus subgen. Circumdati</taxon>
    </lineage>
</organism>
<protein>
    <submittedName>
        <fullName evidence="2">Uncharacterized protein</fullName>
    </submittedName>
</protein>
<evidence type="ECO:0000313" key="2">
    <source>
        <dbReference type="EMBL" id="PYH96154.1"/>
    </source>
</evidence>
<evidence type="ECO:0000256" key="1">
    <source>
        <dbReference type="SAM" id="MobiDB-lite"/>
    </source>
</evidence>
<dbReference type="Proteomes" id="UP000247810">
    <property type="component" value="Unassembled WGS sequence"/>
</dbReference>
<evidence type="ECO:0000313" key="3">
    <source>
        <dbReference type="Proteomes" id="UP000247810"/>
    </source>
</evidence>
<name>A0A319DGA0_9EURO</name>
<dbReference type="EMBL" id="KZ825842">
    <property type="protein sequence ID" value="PYH96154.1"/>
    <property type="molecule type" value="Genomic_DNA"/>
</dbReference>
<accession>A0A319DGA0</accession>
<feature type="region of interest" description="Disordered" evidence="1">
    <location>
        <begin position="21"/>
        <end position="42"/>
    </location>
</feature>
<reference evidence="2 3" key="1">
    <citation type="submission" date="2018-02" db="EMBL/GenBank/DDBJ databases">
        <title>The genomes of Aspergillus section Nigri reveals drivers in fungal speciation.</title>
        <authorList>
            <consortium name="DOE Joint Genome Institute"/>
            <person name="Vesth T.C."/>
            <person name="Nybo J."/>
            <person name="Theobald S."/>
            <person name="Brandl J."/>
            <person name="Frisvad J.C."/>
            <person name="Nielsen K.F."/>
            <person name="Lyhne E.K."/>
            <person name="Kogle M.E."/>
            <person name="Kuo A."/>
            <person name="Riley R."/>
            <person name="Clum A."/>
            <person name="Nolan M."/>
            <person name="Lipzen A."/>
            <person name="Salamov A."/>
            <person name="Henrissat B."/>
            <person name="Wiebenga A."/>
            <person name="De vries R.P."/>
            <person name="Grigoriev I.V."/>
            <person name="Mortensen U.H."/>
            <person name="Andersen M.R."/>
            <person name="Baker S.E."/>
        </authorList>
    </citation>
    <scope>NUCLEOTIDE SEQUENCE [LARGE SCALE GENOMIC DNA]</scope>
    <source>
        <strain evidence="2 3">CBS 707.79</strain>
    </source>
</reference>
<dbReference type="VEuPathDB" id="FungiDB:BO71DRAFT_428372"/>
<dbReference type="AlphaFoldDB" id="A0A319DGA0"/>
<sequence length="73" mass="7586">MFQGQLDFAVVVAPLSGGPPHAYDRDSPAPPGSGVWTVPLHRLGPPPSTVSHEPMSPPMSPCICVPVERCVGA</sequence>
<proteinExistence type="predicted"/>
<keyword evidence="3" id="KW-1185">Reference proteome</keyword>
<gene>
    <name evidence="2" type="ORF">BO71DRAFT_428372</name>
</gene>